<name>A0ABW2CWI7_9ACTN</name>
<gene>
    <name evidence="8" type="primary">cbiE</name>
    <name evidence="8" type="ORF">ACFQKB_40970</name>
</gene>
<keyword evidence="4" id="KW-0808">Transferase</keyword>
<dbReference type="InterPro" id="IPR014777">
    <property type="entry name" value="4pyrrole_Mease_sub1"/>
</dbReference>
<dbReference type="InterPro" id="IPR050714">
    <property type="entry name" value="Cobalamin_biosynth_MTase"/>
</dbReference>
<evidence type="ECO:0000256" key="4">
    <source>
        <dbReference type="ARBA" id="ARBA00022679"/>
    </source>
</evidence>
<keyword evidence="3" id="KW-0489">Methyltransferase</keyword>
<evidence type="ECO:0000256" key="3">
    <source>
        <dbReference type="ARBA" id="ARBA00022603"/>
    </source>
</evidence>
<dbReference type="Gene3D" id="3.30.950.10">
    <property type="entry name" value="Methyltransferase, Cobalt-precorrin-4 Transmethylase, Domain 2"/>
    <property type="match status" value="1"/>
</dbReference>
<dbReference type="RefSeq" id="WP_160823014.1">
    <property type="nucleotide sequence ID" value="NZ_JBHSXS010000049.1"/>
</dbReference>
<sequence length="428" mass="44283">MLTVIGRDGSPLPAEARELVASAALVAGDARLLEDLTTRAGARVVTASADVLAAVDEALGRGEQAVVVVDGDPGFFGAVRALREHGHAPYVLPGLSPVARAFARAGLPWDDAVVVSAGDGDGFRRAVNACRAHPKVAVLTVPGAGPAELGRDLFPQTPRSFIVCEDLGGPRERVVHARPAEATTRPWRDPQVVLVLDRRRALGGAPWSAGAAPGPAGWALPDAAFQDGAAARQDVRAFALAKLGPRLGDMVWDVGSRGGSVAVEAARLGAASVAVDRDTAACERVRVNVRAHGVKVAVSRGEAPDVLDHLPVPDAVFVGRGVAGNGTEVVRACAVRALRSVVVELDDEAHVRPACESLAAEGFTTEAVRLQAEKLWPPTPPATRSAPSAPVSIVWGERGVPADARPQAGTQRRARTIAELPAVPGGDE</sequence>
<dbReference type="InterPro" id="IPR029063">
    <property type="entry name" value="SAM-dependent_MTases_sf"/>
</dbReference>
<reference evidence="9" key="1">
    <citation type="journal article" date="2019" name="Int. J. Syst. Evol. Microbiol.">
        <title>The Global Catalogue of Microorganisms (GCM) 10K type strain sequencing project: providing services to taxonomists for standard genome sequencing and annotation.</title>
        <authorList>
            <consortium name="The Broad Institute Genomics Platform"/>
            <consortium name="The Broad Institute Genome Sequencing Center for Infectious Disease"/>
            <person name="Wu L."/>
            <person name="Ma J."/>
        </authorList>
    </citation>
    <scope>NUCLEOTIDE SEQUENCE [LARGE SCALE GENOMIC DNA]</scope>
    <source>
        <strain evidence="9">JCM 3369</strain>
    </source>
</reference>
<comment type="pathway">
    <text evidence="1">Cofactor biosynthesis; adenosylcobalamin biosynthesis.</text>
</comment>
<dbReference type="PANTHER" id="PTHR43182:SF1">
    <property type="entry name" value="COBALT-PRECORRIN-7 C(5)-METHYLTRANSFERASE"/>
    <property type="match status" value="1"/>
</dbReference>
<evidence type="ECO:0000256" key="5">
    <source>
        <dbReference type="ARBA" id="ARBA00022691"/>
    </source>
</evidence>
<dbReference type="InterPro" id="IPR012818">
    <property type="entry name" value="CbiE"/>
</dbReference>
<evidence type="ECO:0000256" key="2">
    <source>
        <dbReference type="ARBA" id="ARBA00022573"/>
    </source>
</evidence>
<dbReference type="EMBL" id="JBHSXS010000049">
    <property type="protein sequence ID" value="MFC6886189.1"/>
    <property type="molecule type" value="Genomic_DNA"/>
</dbReference>
<evidence type="ECO:0000256" key="1">
    <source>
        <dbReference type="ARBA" id="ARBA00004953"/>
    </source>
</evidence>
<dbReference type="CDD" id="cd11644">
    <property type="entry name" value="Precorrin-6Y-MT"/>
    <property type="match status" value="1"/>
</dbReference>
<dbReference type="InterPro" id="IPR000878">
    <property type="entry name" value="4pyrrol_Mease"/>
</dbReference>
<evidence type="ECO:0000313" key="8">
    <source>
        <dbReference type="EMBL" id="MFC6886189.1"/>
    </source>
</evidence>
<dbReference type="Gene3D" id="3.40.50.150">
    <property type="entry name" value="Vaccinia Virus protein VP39"/>
    <property type="match status" value="1"/>
</dbReference>
<accession>A0ABW2CWI7</accession>
<comment type="caution">
    <text evidence="8">The sequence shown here is derived from an EMBL/GenBank/DDBJ whole genome shotgun (WGS) entry which is preliminary data.</text>
</comment>
<keyword evidence="5" id="KW-0949">S-adenosyl-L-methionine</keyword>
<feature type="region of interest" description="Disordered" evidence="6">
    <location>
        <begin position="397"/>
        <end position="428"/>
    </location>
</feature>
<dbReference type="SUPFAM" id="SSF53335">
    <property type="entry name" value="S-adenosyl-L-methionine-dependent methyltransferases"/>
    <property type="match status" value="1"/>
</dbReference>
<dbReference type="SUPFAM" id="SSF53790">
    <property type="entry name" value="Tetrapyrrole methylase"/>
    <property type="match status" value="1"/>
</dbReference>
<evidence type="ECO:0000313" key="9">
    <source>
        <dbReference type="Proteomes" id="UP001596380"/>
    </source>
</evidence>
<evidence type="ECO:0000259" key="7">
    <source>
        <dbReference type="Pfam" id="PF00590"/>
    </source>
</evidence>
<protein>
    <submittedName>
        <fullName evidence="8">Precorrin-6y C5,15-methyltransferase (Decarboxylating) subunit CbiE</fullName>
    </submittedName>
</protein>
<dbReference type="Pfam" id="PF00590">
    <property type="entry name" value="TP_methylase"/>
    <property type="match status" value="1"/>
</dbReference>
<keyword evidence="2" id="KW-0169">Cobalamin biosynthesis</keyword>
<dbReference type="InterPro" id="IPR035996">
    <property type="entry name" value="4pyrrol_Methylase_sf"/>
</dbReference>
<keyword evidence="9" id="KW-1185">Reference proteome</keyword>
<dbReference type="InterPro" id="IPR014776">
    <property type="entry name" value="4pyrrole_Mease_sub2"/>
</dbReference>
<proteinExistence type="predicted"/>
<dbReference type="NCBIfam" id="TIGR02467">
    <property type="entry name" value="CbiE"/>
    <property type="match status" value="1"/>
</dbReference>
<dbReference type="Gene3D" id="3.40.1010.10">
    <property type="entry name" value="Cobalt-precorrin-4 Transmethylase, Domain 1"/>
    <property type="match status" value="1"/>
</dbReference>
<evidence type="ECO:0000256" key="6">
    <source>
        <dbReference type="SAM" id="MobiDB-lite"/>
    </source>
</evidence>
<organism evidence="8 9">
    <name type="scientific">Actinomadura yumaensis</name>
    <dbReference type="NCBI Taxonomy" id="111807"/>
    <lineage>
        <taxon>Bacteria</taxon>
        <taxon>Bacillati</taxon>
        <taxon>Actinomycetota</taxon>
        <taxon>Actinomycetes</taxon>
        <taxon>Streptosporangiales</taxon>
        <taxon>Thermomonosporaceae</taxon>
        <taxon>Actinomadura</taxon>
    </lineage>
</organism>
<dbReference type="PANTHER" id="PTHR43182">
    <property type="entry name" value="COBALT-PRECORRIN-6B C(15)-METHYLTRANSFERASE (DECARBOXYLATING)"/>
    <property type="match status" value="1"/>
</dbReference>
<feature type="domain" description="Tetrapyrrole methylase" evidence="7">
    <location>
        <begin position="12"/>
        <end position="180"/>
    </location>
</feature>
<dbReference type="Proteomes" id="UP001596380">
    <property type="component" value="Unassembled WGS sequence"/>
</dbReference>